<dbReference type="EMBL" id="PPXD01000026">
    <property type="protein sequence ID" value="POH62258.1"/>
    <property type="molecule type" value="Genomic_DNA"/>
</dbReference>
<evidence type="ECO:0000313" key="1">
    <source>
        <dbReference type="EMBL" id="POH62258.1"/>
    </source>
</evidence>
<keyword evidence="2" id="KW-1185">Reference proteome</keyword>
<organism evidence="1 2">
    <name type="scientific">Cryobacterium zongtaii</name>
    <dbReference type="NCBI Taxonomy" id="1259217"/>
    <lineage>
        <taxon>Bacteria</taxon>
        <taxon>Bacillati</taxon>
        <taxon>Actinomycetota</taxon>
        <taxon>Actinomycetes</taxon>
        <taxon>Micrococcales</taxon>
        <taxon>Microbacteriaceae</taxon>
        <taxon>Cryobacterium</taxon>
    </lineage>
</organism>
<comment type="caution">
    <text evidence="1">The sequence shown here is derived from an EMBL/GenBank/DDBJ whole genome shotgun (WGS) entry which is preliminary data.</text>
</comment>
<accession>A0A2S3Z9K6</accession>
<proteinExistence type="predicted"/>
<dbReference type="AlphaFoldDB" id="A0A2S3Z9K6"/>
<evidence type="ECO:0000313" key="2">
    <source>
        <dbReference type="Proteomes" id="UP000237340"/>
    </source>
</evidence>
<name>A0A2S3Z9K6_9MICO</name>
<sequence>MRLHAELVVPPITAPSIVLRGDEIDTLRAFAHMPNVLATPPIPGRTFRRRAVKAVATGINATSPELTVRGLRSRLRWELLPSQRLCDWLPHLKHIILVVAEPKHLRESVMLKAADGFAEYAHAHLERICGAYITVTVLLVTDCDQPGLLAERIDQRASRSPLEPYLALPWRSVAEQPIHQSAIAAYC</sequence>
<gene>
    <name evidence="1" type="ORF">C3B61_15335</name>
</gene>
<dbReference type="RefSeq" id="WP_103461450.1">
    <property type="nucleotide sequence ID" value="NZ_PPXD01000026.1"/>
</dbReference>
<reference evidence="1 2" key="1">
    <citation type="submission" date="2018-01" db="EMBL/GenBank/DDBJ databases">
        <title>Cryobacterium sp. nov., from glaciers in China.</title>
        <authorList>
            <person name="Liu Q."/>
            <person name="Xin Y.-H."/>
        </authorList>
    </citation>
    <scope>NUCLEOTIDE SEQUENCE [LARGE SCALE GENOMIC DNA]</scope>
    <source>
        <strain evidence="1 2">TMN-42</strain>
    </source>
</reference>
<dbReference type="Proteomes" id="UP000237340">
    <property type="component" value="Unassembled WGS sequence"/>
</dbReference>
<protein>
    <submittedName>
        <fullName evidence="1">Uncharacterized protein</fullName>
    </submittedName>
</protein>